<dbReference type="Proteomes" id="UP000242329">
    <property type="component" value="Unassembled WGS sequence"/>
</dbReference>
<name>A0A1M5JRS1_9FIRM</name>
<evidence type="ECO:0000313" key="3">
    <source>
        <dbReference type="Proteomes" id="UP000242329"/>
    </source>
</evidence>
<dbReference type="EMBL" id="FQWY01000003">
    <property type="protein sequence ID" value="SHG43218.1"/>
    <property type="molecule type" value="Genomic_DNA"/>
</dbReference>
<feature type="transmembrane region" description="Helical" evidence="1">
    <location>
        <begin position="29"/>
        <end position="48"/>
    </location>
</feature>
<sequence>MLYLVITMVITFAILEIKKIREERSWKDLLVALFLILAAFLYSIEIHFNLSFLPNPNRILFFVKPAGDAFMKLLGLS</sequence>
<dbReference type="STRING" id="1123382.SAMN02745221_00201"/>
<organism evidence="2 3">
    <name type="scientific">Thermosyntropha lipolytica DSM 11003</name>
    <dbReference type="NCBI Taxonomy" id="1123382"/>
    <lineage>
        <taxon>Bacteria</taxon>
        <taxon>Bacillati</taxon>
        <taxon>Bacillota</taxon>
        <taxon>Clostridia</taxon>
        <taxon>Eubacteriales</taxon>
        <taxon>Syntrophomonadaceae</taxon>
        <taxon>Thermosyntropha</taxon>
    </lineage>
</organism>
<dbReference type="RefSeq" id="WP_073089053.1">
    <property type="nucleotide sequence ID" value="NZ_FQWY01000003.1"/>
</dbReference>
<keyword evidence="1" id="KW-0812">Transmembrane</keyword>
<gene>
    <name evidence="2" type="ORF">SAMN02745221_00201</name>
</gene>
<evidence type="ECO:0000313" key="2">
    <source>
        <dbReference type="EMBL" id="SHG43218.1"/>
    </source>
</evidence>
<keyword evidence="1" id="KW-0472">Membrane</keyword>
<accession>A0A1M5JRS1</accession>
<keyword evidence="3" id="KW-1185">Reference proteome</keyword>
<reference evidence="3" key="1">
    <citation type="submission" date="2016-11" db="EMBL/GenBank/DDBJ databases">
        <authorList>
            <person name="Varghese N."/>
            <person name="Submissions S."/>
        </authorList>
    </citation>
    <scope>NUCLEOTIDE SEQUENCE [LARGE SCALE GENOMIC DNA]</scope>
    <source>
        <strain evidence="3">DSM 11003</strain>
    </source>
</reference>
<keyword evidence="1" id="KW-1133">Transmembrane helix</keyword>
<dbReference type="AlphaFoldDB" id="A0A1M5JRS1"/>
<protein>
    <submittedName>
        <fullName evidence="2">Uncharacterized protein</fullName>
    </submittedName>
</protein>
<proteinExistence type="predicted"/>
<evidence type="ECO:0000256" key="1">
    <source>
        <dbReference type="SAM" id="Phobius"/>
    </source>
</evidence>